<dbReference type="OrthoDB" id="3648505at2759"/>
<reference evidence="6" key="1">
    <citation type="submission" date="2022-06" db="EMBL/GenBank/DDBJ databases">
        <title>Complete genome sequences of two strains of the flax pathogen Septoria linicola.</title>
        <authorList>
            <person name="Lapalu N."/>
            <person name="Simon A."/>
            <person name="Demenou B."/>
            <person name="Paumier D."/>
            <person name="Guillot M.-P."/>
            <person name="Gout L."/>
            <person name="Valade R."/>
        </authorList>
    </citation>
    <scope>NUCLEOTIDE SEQUENCE</scope>
    <source>
        <strain evidence="6">SE15195</strain>
    </source>
</reference>
<organism evidence="6 7">
    <name type="scientific">Septoria linicola</name>
    <dbReference type="NCBI Taxonomy" id="215465"/>
    <lineage>
        <taxon>Eukaryota</taxon>
        <taxon>Fungi</taxon>
        <taxon>Dikarya</taxon>
        <taxon>Ascomycota</taxon>
        <taxon>Pezizomycotina</taxon>
        <taxon>Dothideomycetes</taxon>
        <taxon>Dothideomycetidae</taxon>
        <taxon>Mycosphaerellales</taxon>
        <taxon>Mycosphaerellaceae</taxon>
        <taxon>Septoria</taxon>
    </lineage>
</organism>
<evidence type="ECO:0000313" key="6">
    <source>
        <dbReference type="EMBL" id="USW52853.1"/>
    </source>
</evidence>
<dbReference type="GO" id="GO:0008270">
    <property type="term" value="F:zinc ion binding"/>
    <property type="evidence" value="ECO:0007669"/>
    <property type="project" value="UniProtKB-KW"/>
</dbReference>
<evidence type="ECO:0000256" key="1">
    <source>
        <dbReference type="ARBA" id="ARBA00022723"/>
    </source>
</evidence>
<dbReference type="AlphaFoldDB" id="A0A9Q9ATF1"/>
<protein>
    <submittedName>
        <fullName evidence="6">Zinc finger, MYND-type</fullName>
    </submittedName>
</protein>
<sequence>MGGWNLQLFGCDLDLQIIYELSETCGLWALEAKHGKQQAPLNTPEEGKAHRQGQHDMMAKTRLAEDTTLHLFPKASRKDSKICFSVLAALCTHPDYVRQHLDATGSFHNEMTSLRAQCKSAEARADRIGGIRDPYSYGYMMCLLGACGMTLGVNINKDEREAMQKYYKDCGLMRDAVTQLGDALEEDTGYVSGVQWDFGSLGLQDTLAAGAAPKEDLIFPGLMYNTWAPDHGRLPDEMEQFRSLAMTVIAQNIAQGRPPSVDDVATTLASLAFRPKDDPRTAICSTKADIRPELFRNEAATLLAVLGGGKNITVKHGDDVCGGCGSKKKADGSPLLACSKCQKRHYCSAQCQKTEWKEHKKTCQVPKQENVSVSSGLIG</sequence>
<keyword evidence="1" id="KW-0479">Metal-binding</keyword>
<keyword evidence="7" id="KW-1185">Reference proteome</keyword>
<dbReference type="PROSITE" id="PS50865">
    <property type="entry name" value="ZF_MYND_2"/>
    <property type="match status" value="1"/>
</dbReference>
<keyword evidence="3" id="KW-0862">Zinc</keyword>
<dbReference type="SUPFAM" id="SSF144232">
    <property type="entry name" value="HIT/MYND zinc finger-like"/>
    <property type="match status" value="1"/>
</dbReference>
<gene>
    <name evidence="6" type="ORF">Slin15195_G061720</name>
</gene>
<accession>A0A9Q9ATF1</accession>
<keyword evidence="2 4" id="KW-0863">Zinc-finger</keyword>
<dbReference type="EMBL" id="CP099421">
    <property type="protein sequence ID" value="USW52853.1"/>
    <property type="molecule type" value="Genomic_DNA"/>
</dbReference>
<dbReference type="Gene3D" id="6.10.140.2220">
    <property type="match status" value="1"/>
</dbReference>
<evidence type="ECO:0000256" key="4">
    <source>
        <dbReference type="PROSITE-ProRule" id="PRU00134"/>
    </source>
</evidence>
<proteinExistence type="predicted"/>
<dbReference type="Pfam" id="PF01753">
    <property type="entry name" value="zf-MYND"/>
    <property type="match status" value="1"/>
</dbReference>
<evidence type="ECO:0000259" key="5">
    <source>
        <dbReference type="PROSITE" id="PS50865"/>
    </source>
</evidence>
<dbReference type="InterPro" id="IPR002893">
    <property type="entry name" value="Znf_MYND"/>
</dbReference>
<feature type="domain" description="MYND-type" evidence="5">
    <location>
        <begin position="321"/>
        <end position="363"/>
    </location>
</feature>
<evidence type="ECO:0000313" key="7">
    <source>
        <dbReference type="Proteomes" id="UP001056384"/>
    </source>
</evidence>
<evidence type="ECO:0000256" key="2">
    <source>
        <dbReference type="ARBA" id="ARBA00022771"/>
    </source>
</evidence>
<evidence type="ECO:0000256" key="3">
    <source>
        <dbReference type="ARBA" id="ARBA00022833"/>
    </source>
</evidence>
<dbReference type="Proteomes" id="UP001056384">
    <property type="component" value="Chromosome 4"/>
</dbReference>
<name>A0A9Q9ATF1_9PEZI</name>